<gene>
    <name evidence="2" type="ORF">F1735_02045</name>
</gene>
<protein>
    <submittedName>
        <fullName evidence="2">Uncharacterized protein</fullName>
    </submittedName>
</protein>
<dbReference type="EMBL" id="WHJF01000003">
    <property type="protein sequence ID" value="NHZ61100.1"/>
    <property type="molecule type" value="Genomic_DNA"/>
</dbReference>
<reference evidence="2 3" key="1">
    <citation type="submission" date="2019-10" db="EMBL/GenBank/DDBJ databases">
        <title>Taxonomy of Antarctic Massilia spp.: description of Massilia rubra sp. nov., Massilia aquatica sp. nov., Massilia mucilaginosa sp. nov., Massilia frigida sp. nov. isolated from streams, lakes and regoliths.</title>
        <authorList>
            <person name="Holochova P."/>
            <person name="Sedlacek I."/>
            <person name="Kralova S."/>
            <person name="Maslanova I."/>
            <person name="Busse H.-J."/>
            <person name="Stankova E."/>
            <person name="Vrbovska V."/>
            <person name="Kovarovic V."/>
            <person name="Bartak M."/>
            <person name="Svec P."/>
            <person name="Pantucek R."/>
        </authorList>
    </citation>
    <scope>NUCLEOTIDE SEQUENCE [LARGE SCALE GENOMIC DNA]</scope>
    <source>
        <strain evidence="2 3">CCM 8694</strain>
    </source>
</reference>
<accession>A0ABX0MMG9</accession>
<evidence type="ECO:0000313" key="3">
    <source>
        <dbReference type="Proteomes" id="UP000610594"/>
    </source>
</evidence>
<feature type="region of interest" description="Disordered" evidence="1">
    <location>
        <begin position="66"/>
        <end position="105"/>
    </location>
</feature>
<evidence type="ECO:0000313" key="2">
    <source>
        <dbReference type="EMBL" id="NHZ61100.1"/>
    </source>
</evidence>
<organism evidence="2 3">
    <name type="scientific">Massilia genomosp. 1</name>
    <dbReference type="NCBI Taxonomy" id="2609280"/>
    <lineage>
        <taxon>Bacteria</taxon>
        <taxon>Pseudomonadati</taxon>
        <taxon>Pseudomonadota</taxon>
        <taxon>Betaproteobacteria</taxon>
        <taxon>Burkholderiales</taxon>
        <taxon>Oxalobacteraceae</taxon>
        <taxon>Telluria group</taxon>
        <taxon>Massilia</taxon>
    </lineage>
</organism>
<keyword evidence="3" id="KW-1185">Reference proteome</keyword>
<comment type="caution">
    <text evidence="2">The sequence shown here is derived from an EMBL/GenBank/DDBJ whole genome shotgun (WGS) entry which is preliminary data.</text>
</comment>
<sequence length="105" mass="10871">MRRIAHAWWLVAGPGPLALLRPLIACAALLFLLLWTPSAAALAPVTLLTVDGAIGPASADYRARGLARAAHRRQGHPGPTSTAKPGAWKAAPPCGPDRVRDSPAG</sequence>
<name>A0ABX0MMG9_9BURK</name>
<dbReference type="RefSeq" id="WP_167235261.1">
    <property type="nucleotide sequence ID" value="NZ_WHJF01000003.1"/>
</dbReference>
<dbReference type="Proteomes" id="UP000610594">
    <property type="component" value="Unassembled WGS sequence"/>
</dbReference>
<proteinExistence type="predicted"/>
<evidence type="ECO:0000256" key="1">
    <source>
        <dbReference type="SAM" id="MobiDB-lite"/>
    </source>
</evidence>